<evidence type="ECO:0000313" key="6">
    <source>
        <dbReference type="EMBL" id="GAA3946323.1"/>
    </source>
</evidence>
<keyword evidence="2" id="KW-0285">Flavoprotein</keyword>
<dbReference type="Gene3D" id="2.40.30.10">
    <property type="entry name" value="Translation factors"/>
    <property type="match status" value="1"/>
</dbReference>
<dbReference type="InterPro" id="IPR057661">
    <property type="entry name" value="RsdA/BaiN/AoA(So)_Rossmann"/>
</dbReference>
<dbReference type="SUPFAM" id="SSF160996">
    <property type="entry name" value="HI0933 insert domain-like"/>
    <property type="match status" value="1"/>
</dbReference>
<proteinExistence type="predicted"/>
<dbReference type="PRINTS" id="PR00420">
    <property type="entry name" value="RNGMNOXGNASE"/>
</dbReference>
<dbReference type="InterPro" id="IPR004792">
    <property type="entry name" value="BaiN-like"/>
</dbReference>
<organism evidence="6 7">
    <name type="scientific">Allohahella marinimesophila</name>
    <dbReference type="NCBI Taxonomy" id="1054972"/>
    <lineage>
        <taxon>Bacteria</taxon>
        <taxon>Pseudomonadati</taxon>
        <taxon>Pseudomonadota</taxon>
        <taxon>Gammaproteobacteria</taxon>
        <taxon>Oceanospirillales</taxon>
        <taxon>Hahellaceae</taxon>
        <taxon>Allohahella</taxon>
    </lineage>
</organism>
<dbReference type="Pfam" id="PF03486">
    <property type="entry name" value="HI0933_like"/>
    <property type="match status" value="1"/>
</dbReference>
<evidence type="ECO:0000256" key="2">
    <source>
        <dbReference type="ARBA" id="ARBA00022630"/>
    </source>
</evidence>
<evidence type="ECO:0000256" key="1">
    <source>
        <dbReference type="ARBA" id="ARBA00001974"/>
    </source>
</evidence>
<dbReference type="Gene3D" id="1.10.8.260">
    <property type="entry name" value="HI0933 insert domain-like"/>
    <property type="match status" value="1"/>
</dbReference>
<feature type="domain" description="RsdA/BaiN/AoA(So)-like Rossmann fold-like" evidence="4">
    <location>
        <begin position="27"/>
        <end position="422"/>
    </location>
</feature>
<dbReference type="NCBIfam" id="TIGR03862">
    <property type="entry name" value="flavo_PP4765"/>
    <property type="match status" value="1"/>
</dbReference>
<dbReference type="Proteomes" id="UP001501337">
    <property type="component" value="Unassembled WGS sequence"/>
</dbReference>
<gene>
    <name evidence="6" type="ORF">GCM10022278_01870</name>
</gene>
<keyword evidence="7" id="KW-1185">Reference proteome</keyword>
<evidence type="ECO:0000259" key="5">
    <source>
        <dbReference type="Pfam" id="PF22780"/>
    </source>
</evidence>
<dbReference type="PANTHER" id="PTHR42887:SF1">
    <property type="entry name" value="BLR3961 PROTEIN"/>
    <property type="match status" value="1"/>
</dbReference>
<dbReference type="Pfam" id="PF22780">
    <property type="entry name" value="HI0933_like_1st"/>
    <property type="match status" value="1"/>
</dbReference>
<dbReference type="InterPro" id="IPR023166">
    <property type="entry name" value="BaiN-like_dom_sf"/>
</dbReference>
<name>A0ABP7NGJ0_9GAMM</name>
<dbReference type="RefSeq" id="WP_344802348.1">
    <property type="nucleotide sequence ID" value="NZ_BAABBO010000001.1"/>
</dbReference>
<dbReference type="PANTHER" id="PTHR42887">
    <property type="entry name" value="OS12G0638800 PROTEIN"/>
    <property type="match status" value="1"/>
</dbReference>
<evidence type="ECO:0000259" key="4">
    <source>
        <dbReference type="Pfam" id="PF03486"/>
    </source>
</evidence>
<dbReference type="Gene3D" id="3.50.50.60">
    <property type="entry name" value="FAD/NAD(P)-binding domain"/>
    <property type="match status" value="1"/>
</dbReference>
<accession>A0ABP7NGJ0</accession>
<protein>
    <submittedName>
        <fullName evidence="6">TIGR03862 family flavoprotein</fullName>
    </submittedName>
</protein>
<dbReference type="EMBL" id="BAABBO010000001">
    <property type="protein sequence ID" value="GAA3946323.1"/>
    <property type="molecule type" value="Genomic_DNA"/>
</dbReference>
<evidence type="ECO:0000256" key="3">
    <source>
        <dbReference type="ARBA" id="ARBA00022827"/>
    </source>
</evidence>
<dbReference type="InterPro" id="IPR022460">
    <property type="entry name" value="Flavoprotein_PP4765"/>
</dbReference>
<keyword evidence="3" id="KW-0274">FAD</keyword>
<dbReference type="NCBIfam" id="TIGR00275">
    <property type="entry name" value="aminoacetone oxidase family FAD-binding enzyme"/>
    <property type="match status" value="1"/>
</dbReference>
<comment type="caution">
    <text evidence="6">The sequence shown here is derived from an EMBL/GenBank/DDBJ whole genome shotgun (WGS) entry which is preliminary data.</text>
</comment>
<evidence type="ECO:0000313" key="7">
    <source>
        <dbReference type="Proteomes" id="UP001501337"/>
    </source>
</evidence>
<dbReference type="SUPFAM" id="SSF51905">
    <property type="entry name" value="FAD/NAD(P)-binding domain"/>
    <property type="match status" value="1"/>
</dbReference>
<feature type="domain" description="RsdA/BaiN/AoA(So)-like insert" evidence="5">
    <location>
        <begin position="213"/>
        <end position="370"/>
    </location>
</feature>
<dbReference type="InterPro" id="IPR055178">
    <property type="entry name" value="RsdA/BaiN/AoA(So)-like_dom"/>
</dbReference>
<dbReference type="InterPro" id="IPR036188">
    <property type="entry name" value="FAD/NAD-bd_sf"/>
</dbReference>
<sequence length="436" mass="47072">MIAKNFQLTAELLGYRFAVNDRLTQYTVAVVGAGPAGLMAAEVMATAGVSVAVFDAMPSAGRKLLRAGIGGLNFTHAEAPAAFVSRYAERSAEIKPMLDVFGPSQLVDWVHGLGIETFVGSSRRVFPIDKKAAPLLRAWLKRLKGLGVQFHMRSRWLGWENDSLLIESSEGVRSVHAHATVLAMGGASWPELGSDARWVPFLGAQGIAISPFRPSNCGFQVGWSEHFKERFARQPIKSVRARLNAAAQGMDKWHSGELMVTEDGLEGGLVYALSAIAREQVAQKGRTTLWLDLNPGRSEVQLAERLAQPQGKSSLAKHLKNKAGIDGVKAGLLREFGDSNSMSDPVQLARLIKHLPVLLRAPFGLDRAISSAGGLRFEDLSKDLMLNAHRGVFCAGEMLDWEAPTGGYLLTACMASGYIAGNGVLTYLSSQHAPTR</sequence>
<comment type="cofactor">
    <cofactor evidence="1">
        <name>FAD</name>
        <dbReference type="ChEBI" id="CHEBI:57692"/>
    </cofactor>
</comment>
<reference evidence="7" key="1">
    <citation type="journal article" date="2019" name="Int. J. Syst. Evol. Microbiol.">
        <title>The Global Catalogue of Microorganisms (GCM) 10K type strain sequencing project: providing services to taxonomists for standard genome sequencing and annotation.</title>
        <authorList>
            <consortium name="The Broad Institute Genomics Platform"/>
            <consortium name="The Broad Institute Genome Sequencing Center for Infectious Disease"/>
            <person name="Wu L."/>
            <person name="Ma J."/>
        </authorList>
    </citation>
    <scope>NUCLEOTIDE SEQUENCE [LARGE SCALE GENOMIC DNA]</scope>
    <source>
        <strain evidence="7">JCM 17555</strain>
    </source>
</reference>